<dbReference type="EMBL" id="JACASF010000001">
    <property type="protein sequence ID" value="KAF6500913.1"/>
    <property type="molecule type" value="Genomic_DNA"/>
</dbReference>
<gene>
    <name evidence="2" type="ORF">HJG59_007940</name>
</gene>
<organism evidence="2 3">
    <name type="scientific">Molossus molossus</name>
    <name type="common">Pallas' mastiff bat</name>
    <name type="synonym">Vespertilio molossus</name>
    <dbReference type="NCBI Taxonomy" id="27622"/>
    <lineage>
        <taxon>Eukaryota</taxon>
        <taxon>Metazoa</taxon>
        <taxon>Chordata</taxon>
        <taxon>Craniata</taxon>
        <taxon>Vertebrata</taxon>
        <taxon>Euteleostomi</taxon>
        <taxon>Mammalia</taxon>
        <taxon>Eutheria</taxon>
        <taxon>Laurasiatheria</taxon>
        <taxon>Chiroptera</taxon>
        <taxon>Yangochiroptera</taxon>
        <taxon>Molossidae</taxon>
        <taxon>Molossus</taxon>
    </lineage>
</organism>
<evidence type="ECO:0000313" key="3">
    <source>
        <dbReference type="Proteomes" id="UP000550707"/>
    </source>
</evidence>
<reference evidence="2 3" key="1">
    <citation type="journal article" date="2020" name="Nature">
        <title>Six reference-quality genomes reveal evolution of bat adaptations.</title>
        <authorList>
            <person name="Jebb D."/>
            <person name="Huang Z."/>
            <person name="Pippel M."/>
            <person name="Hughes G.M."/>
            <person name="Lavrichenko K."/>
            <person name="Devanna P."/>
            <person name="Winkler S."/>
            <person name="Jermiin L.S."/>
            <person name="Skirmuntt E.C."/>
            <person name="Katzourakis A."/>
            <person name="Burkitt-Gray L."/>
            <person name="Ray D.A."/>
            <person name="Sullivan K.A.M."/>
            <person name="Roscito J.G."/>
            <person name="Kirilenko B.M."/>
            <person name="Davalos L.M."/>
            <person name="Corthals A.P."/>
            <person name="Power M.L."/>
            <person name="Jones G."/>
            <person name="Ransome R.D."/>
            <person name="Dechmann D.K.N."/>
            <person name="Locatelli A.G."/>
            <person name="Puechmaille S.J."/>
            <person name="Fedrigo O."/>
            <person name="Jarvis E.D."/>
            <person name="Hiller M."/>
            <person name="Vernes S.C."/>
            <person name="Myers E.W."/>
            <person name="Teeling E.C."/>
        </authorList>
    </citation>
    <scope>NUCLEOTIDE SEQUENCE [LARGE SCALE GENOMIC DNA]</scope>
    <source>
        <strain evidence="2">MMolMol1</strain>
        <tissue evidence="2">Muscle</tissue>
    </source>
</reference>
<sequence length="301" mass="31131">MHDLCVCVGGGGRAAARGERAGGSTGTRARRALGDSQHLPVTGVGAPGPSPSDNTTLTLSPSRGATYTAEATNRGEGGSKTVLLCPTESECLLRLLLLLRRLLPSSPLPPPGPSPPPPAAAAGAAAAAPPTTSGQLRGCSLRQTSAVSAAPLLCYPQPSSLPRAVPEGRLRQTSAVSAAPLLCYPQPSSLPRAVPEGRLRQTSARSGFPVPLRPGSPPREPSVLSGCRCFSSRSRPGTFQFKESPAWGPAGGWSQGPRDPSFSIPLPNVEVLRDQSLEGEAMSTKMTSRELQGHVPYIKSK</sequence>
<feature type="compositionally biased region" description="Pro residues" evidence="1">
    <location>
        <begin position="107"/>
        <end position="119"/>
    </location>
</feature>
<feature type="region of interest" description="Disordered" evidence="1">
    <location>
        <begin position="240"/>
        <end position="265"/>
    </location>
</feature>
<evidence type="ECO:0000256" key="1">
    <source>
        <dbReference type="SAM" id="MobiDB-lite"/>
    </source>
</evidence>
<keyword evidence="3" id="KW-1185">Reference proteome</keyword>
<dbReference type="AlphaFoldDB" id="A0A7J8JVR6"/>
<feature type="region of interest" description="Disordered" evidence="1">
    <location>
        <begin position="38"/>
        <end position="62"/>
    </location>
</feature>
<accession>A0A7J8JVR6</accession>
<name>A0A7J8JVR6_MOLMO</name>
<dbReference type="InParanoid" id="A0A7J8JVR6"/>
<feature type="region of interest" description="Disordered" evidence="1">
    <location>
        <begin position="204"/>
        <end position="224"/>
    </location>
</feature>
<feature type="compositionally biased region" description="Polar residues" evidence="1">
    <location>
        <begin position="51"/>
        <end position="62"/>
    </location>
</feature>
<evidence type="ECO:0000313" key="2">
    <source>
        <dbReference type="EMBL" id="KAF6500913.1"/>
    </source>
</evidence>
<feature type="region of interest" description="Disordered" evidence="1">
    <location>
        <begin position="107"/>
        <end position="137"/>
    </location>
</feature>
<proteinExistence type="predicted"/>
<feature type="compositionally biased region" description="Low complexity" evidence="1">
    <location>
        <begin position="120"/>
        <end position="130"/>
    </location>
</feature>
<protein>
    <submittedName>
        <fullName evidence="2">Uncharacterized protein</fullName>
    </submittedName>
</protein>
<dbReference type="Proteomes" id="UP000550707">
    <property type="component" value="Unassembled WGS sequence"/>
</dbReference>
<comment type="caution">
    <text evidence="2">The sequence shown here is derived from an EMBL/GenBank/DDBJ whole genome shotgun (WGS) entry which is preliminary data.</text>
</comment>
<feature type="region of interest" description="Disordered" evidence="1">
    <location>
        <begin position="279"/>
        <end position="301"/>
    </location>
</feature>
<feature type="compositionally biased region" description="Pro residues" evidence="1">
    <location>
        <begin position="211"/>
        <end position="220"/>
    </location>
</feature>